<organism evidence="4 5">
    <name type="scientific">Talaromyces amestolkiae</name>
    <dbReference type="NCBI Taxonomy" id="1196081"/>
    <lineage>
        <taxon>Eukaryota</taxon>
        <taxon>Fungi</taxon>
        <taxon>Dikarya</taxon>
        <taxon>Ascomycota</taxon>
        <taxon>Pezizomycotina</taxon>
        <taxon>Eurotiomycetes</taxon>
        <taxon>Eurotiomycetidae</taxon>
        <taxon>Eurotiales</taxon>
        <taxon>Trichocomaceae</taxon>
        <taxon>Talaromyces</taxon>
        <taxon>Talaromyces sect. Talaromyces</taxon>
    </lineage>
</organism>
<dbReference type="GO" id="GO:0046872">
    <property type="term" value="F:metal ion binding"/>
    <property type="evidence" value="ECO:0007669"/>
    <property type="project" value="UniProtKB-KW"/>
</dbReference>
<evidence type="ECO:0000259" key="3">
    <source>
        <dbReference type="PROSITE" id="PS51819"/>
    </source>
</evidence>
<dbReference type="Proteomes" id="UP000249363">
    <property type="component" value="Unassembled WGS sequence"/>
</dbReference>
<dbReference type="Pfam" id="PF00903">
    <property type="entry name" value="Glyoxalase"/>
    <property type="match status" value="1"/>
</dbReference>
<dbReference type="RefSeq" id="XP_040734069.1">
    <property type="nucleotide sequence ID" value="XM_040878055.1"/>
</dbReference>
<name>A0A364L164_TALAM</name>
<dbReference type="Gene3D" id="3.10.180.10">
    <property type="entry name" value="2,3-Dihydroxybiphenyl 1,2-Dioxygenase, domain 1"/>
    <property type="match status" value="1"/>
</dbReference>
<dbReference type="OrthoDB" id="16820at2759"/>
<evidence type="ECO:0000313" key="4">
    <source>
        <dbReference type="EMBL" id="RAO69553.1"/>
    </source>
</evidence>
<dbReference type="STRING" id="1196081.A0A364L164"/>
<dbReference type="GeneID" id="63794781"/>
<reference evidence="4 5" key="1">
    <citation type="journal article" date="2017" name="Biotechnol. Biofuels">
        <title>Differential beta-glucosidase expression as a function of carbon source availability in Talaromyces amestolkiae: a genomic and proteomic approach.</title>
        <authorList>
            <person name="de Eugenio L.I."/>
            <person name="Mendez-Liter J.A."/>
            <person name="Nieto-Dominguez M."/>
            <person name="Alonso L."/>
            <person name="Gil-Munoz J."/>
            <person name="Barriuso J."/>
            <person name="Prieto A."/>
            <person name="Martinez M.J."/>
        </authorList>
    </citation>
    <scope>NUCLEOTIDE SEQUENCE [LARGE SCALE GENOMIC DNA]</scope>
    <source>
        <strain evidence="4 5">CIB</strain>
    </source>
</reference>
<accession>A0A364L164</accession>
<dbReference type="PROSITE" id="PS00935">
    <property type="entry name" value="GLYOXALASE_I_2"/>
    <property type="match status" value="1"/>
</dbReference>
<feature type="region of interest" description="Disordered" evidence="2">
    <location>
        <begin position="1"/>
        <end position="34"/>
    </location>
</feature>
<evidence type="ECO:0000256" key="1">
    <source>
        <dbReference type="ARBA" id="ARBA00022723"/>
    </source>
</evidence>
<dbReference type="AlphaFoldDB" id="A0A364L164"/>
<feature type="compositionally biased region" description="Pro residues" evidence="2">
    <location>
        <begin position="1"/>
        <end position="16"/>
    </location>
</feature>
<keyword evidence="5" id="KW-1185">Reference proteome</keyword>
<dbReference type="InterPro" id="IPR018146">
    <property type="entry name" value="Glyoxalase_1_CS"/>
</dbReference>
<dbReference type="InterPro" id="IPR029068">
    <property type="entry name" value="Glyas_Bleomycin-R_OHBP_Dase"/>
</dbReference>
<dbReference type="PANTHER" id="PTHR10374:SF19">
    <property type="entry name" value="LYASE (GLO1), PUTATIVE (AFU_ORTHOLOGUE AFUA_2G13550)-RELATED"/>
    <property type="match status" value="1"/>
</dbReference>
<evidence type="ECO:0000313" key="5">
    <source>
        <dbReference type="Proteomes" id="UP000249363"/>
    </source>
</evidence>
<dbReference type="PROSITE" id="PS51819">
    <property type="entry name" value="VOC"/>
    <property type="match status" value="1"/>
</dbReference>
<dbReference type="InterPro" id="IPR004360">
    <property type="entry name" value="Glyas_Fos-R_dOase_dom"/>
</dbReference>
<feature type="domain" description="VOC" evidence="3">
    <location>
        <begin position="40"/>
        <end position="221"/>
    </location>
</feature>
<proteinExistence type="predicted"/>
<gene>
    <name evidence="4" type="ORF">BHQ10_005565</name>
</gene>
<comment type="caution">
    <text evidence="4">The sequence shown here is derived from an EMBL/GenBank/DDBJ whole genome shotgun (WGS) entry which is preliminary data.</text>
</comment>
<dbReference type="SUPFAM" id="SSF54593">
    <property type="entry name" value="Glyoxalase/Bleomycin resistance protein/Dihydroxybiphenyl dioxygenase"/>
    <property type="match status" value="1"/>
</dbReference>
<dbReference type="InterPro" id="IPR037523">
    <property type="entry name" value="VOC_core"/>
</dbReference>
<protein>
    <recommendedName>
        <fullName evidence="3">VOC domain-containing protein</fullName>
    </recommendedName>
</protein>
<sequence length="224" mass="24742">MTPAPNSFPSPLPPLPVGRHLPGGHGFDPAVPPNTTQGFHLNHLMLRIRDPSESLHFYIDLMGLRTVFAMNTGPCSIYYLGHPQTDAERADPKLYAQNTVPNDVLTTTKGLIELVHIHGTEKLSKEEYRLHSGNVAPFLGFGHVGFTVPDVPVALQRLRESGVKILKDVGVAERGNVPITEWESEKFGVGIGELHEGYKHVLSQIGFVEDPNGYWIELVPQNMK</sequence>
<keyword evidence="1" id="KW-0479">Metal-binding</keyword>
<evidence type="ECO:0000256" key="2">
    <source>
        <dbReference type="SAM" id="MobiDB-lite"/>
    </source>
</evidence>
<dbReference type="GO" id="GO:0004462">
    <property type="term" value="F:lactoylglutathione lyase activity"/>
    <property type="evidence" value="ECO:0007669"/>
    <property type="project" value="InterPro"/>
</dbReference>
<dbReference type="EMBL" id="MIKG01000010">
    <property type="protein sequence ID" value="RAO69553.1"/>
    <property type="molecule type" value="Genomic_DNA"/>
</dbReference>
<dbReference type="PANTHER" id="PTHR10374">
    <property type="entry name" value="LACTOYLGLUTATHIONE LYASE GLYOXALASE I"/>
    <property type="match status" value="1"/>
</dbReference>